<dbReference type="NCBIfam" id="TIGR00229">
    <property type="entry name" value="sensory_box"/>
    <property type="match status" value="2"/>
</dbReference>
<dbReference type="PROSITE" id="PS50109">
    <property type="entry name" value="HIS_KIN"/>
    <property type="match status" value="1"/>
</dbReference>
<dbReference type="InterPro" id="IPR001610">
    <property type="entry name" value="PAC"/>
</dbReference>
<organism evidence="8">
    <name type="scientific">Granulicella tundricola (strain ATCC BAA-1859 / DSM 23138 / MP5ACTX9)</name>
    <dbReference type="NCBI Taxonomy" id="1198114"/>
    <lineage>
        <taxon>Bacteria</taxon>
        <taxon>Pseudomonadati</taxon>
        <taxon>Acidobacteriota</taxon>
        <taxon>Terriglobia</taxon>
        <taxon>Terriglobales</taxon>
        <taxon>Acidobacteriaceae</taxon>
        <taxon>Granulicella</taxon>
    </lineage>
</organism>
<name>E8WYM3_GRATM</name>
<dbReference type="AlphaFoldDB" id="E8WYM3"/>
<dbReference type="PRINTS" id="PR00344">
    <property type="entry name" value="BCTRLSENSOR"/>
</dbReference>
<evidence type="ECO:0000259" key="6">
    <source>
        <dbReference type="PROSITE" id="PS50113"/>
    </source>
</evidence>
<evidence type="ECO:0000256" key="1">
    <source>
        <dbReference type="ARBA" id="ARBA00000085"/>
    </source>
</evidence>
<reference evidence="8" key="1">
    <citation type="submission" date="2011-01" db="EMBL/GenBank/DDBJ databases">
        <title>Complete sequence of chromosome of Acidobacterium sp. MP5ACTX9.</title>
        <authorList>
            <consortium name="US DOE Joint Genome Institute"/>
            <person name="Lucas S."/>
            <person name="Copeland A."/>
            <person name="Lapidus A."/>
            <person name="Cheng J.-F."/>
            <person name="Goodwin L."/>
            <person name="Pitluck S."/>
            <person name="Teshima H."/>
            <person name="Detter J.C."/>
            <person name="Han C."/>
            <person name="Tapia R."/>
            <person name="Land M."/>
            <person name="Hauser L."/>
            <person name="Kyrpides N."/>
            <person name="Ivanova N."/>
            <person name="Ovchinnikova G."/>
            <person name="Pagani I."/>
            <person name="Rawat S.R."/>
            <person name="Mannisto M."/>
            <person name="Haggblom M.M."/>
            <person name="Woyke T."/>
        </authorList>
    </citation>
    <scope>NUCLEOTIDE SEQUENCE [LARGE SCALE GENOMIC DNA]</scope>
    <source>
        <strain evidence="8">MP5ACTX9</strain>
    </source>
</reference>
<dbReference type="Gene3D" id="3.30.450.20">
    <property type="entry name" value="PAS domain"/>
    <property type="match status" value="2"/>
</dbReference>
<dbReference type="PROSITE" id="PS50112">
    <property type="entry name" value="PAS"/>
    <property type="match status" value="1"/>
</dbReference>
<dbReference type="InterPro" id="IPR000700">
    <property type="entry name" value="PAS-assoc_C"/>
</dbReference>
<feature type="domain" description="PAC" evidence="6">
    <location>
        <begin position="83"/>
        <end position="134"/>
    </location>
</feature>
<dbReference type="Pfam" id="PF08447">
    <property type="entry name" value="PAS_3"/>
    <property type="match status" value="1"/>
</dbReference>
<keyword evidence="7" id="KW-0418">Kinase</keyword>
<dbReference type="Pfam" id="PF02518">
    <property type="entry name" value="HATPase_c"/>
    <property type="match status" value="1"/>
</dbReference>
<keyword evidence="3" id="KW-0597">Phosphoprotein</keyword>
<dbReference type="SMART" id="SM00091">
    <property type="entry name" value="PAS"/>
    <property type="match status" value="2"/>
</dbReference>
<dbReference type="InterPro" id="IPR013656">
    <property type="entry name" value="PAS_4"/>
</dbReference>
<evidence type="ECO:0000259" key="4">
    <source>
        <dbReference type="PROSITE" id="PS50109"/>
    </source>
</evidence>
<dbReference type="Gene3D" id="1.10.287.130">
    <property type="match status" value="1"/>
</dbReference>
<dbReference type="Pfam" id="PF08448">
    <property type="entry name" value="PAS_4"/>
    <property type="match status" value="1"/>
</dbReference>
<dbReference type="InterPro" id="IPR004358">
    <property type="entry name" value="Sig_transdc_His_kin-like_C"/>
</dbReference>
<dbReference type="SUPFAM" id="SSF55874">
    <property type="entry name" value="ATPase domain of HSP90 chaperone/DNA topoisomerase II/histidine kinase"/>
    <property type="match status" value="1"/>
</dbReference>
<dbReference type="EC" id="2.7.13.3" evidence="2"/>
<dbReference type="KEGG" id="acm:AciX9_0549"/>
<accession>E8WYM3</accession>
<dbReference type="InterPro" id="IPR003594">
    <property type="entry name" value="HATPase_dom"/>
</dbReference>
<evidence type="ECO:0000313" key="8">
    <source>
        <dbReference type="Proteomes" id="UP000000343"/>
    </source>
</evidence>
<dbReference type="PROSITE" id="PS50113">
    <property type="entry name" value="PAC"/>
    <property type="match status" value="2"/>
</dbReference>
<dbReference type="InterPro" id="IPR013655">
    <property type="entry name" value="PAS_fold_3"/>
</dbReference>
<feature type="domain" description="Histidine kinase" evidence="4">
    <location>
        <begin position="278"/>
        <end position="491"/>
    </location>
</feature>
<dbReference type="eggNOG" id="COG2461">
    <property type="taxonomic scope" value="Bacteria"/>
</dbReference>
<dbReference type="Pfam" id="PF00512">
    <property type="entry name" value="HisKA"/>
    <property type="match status" value="1"/>
</dbReference>
<dbReference type="STRING" id="1198114.AciX9_0549"/>
<dbReference type="GO" id="GO:0000155">
    <property type="term" value="F:phosphorelay sensor kinase activity"/>
    <property type="evidence" value="ECO:0007669"/>
    <property type="project" value="InterPro"/>
</dbReference>
<dbReference type="OrthoDB" id="9815750at2"/>
<dbReference type="RefSeq" id="WP_013578949.1">
    <property type="nucleotide sequence ID" value="NC_015064.1"/>
</dbReference>
<dbReference type="Proteomes" id="UP000000343">
    <property type="component" value="Chromosome"/>
</dbReference>
<dbReference type="PANTHER" id="PTHR43065">
    <property type="entry name" value="SENSOR HISTIDINE KINASE"/>
    <property type="match status" value="1"/>
</dbReference>
<dbReference type="SMART" id="SM00086">
    <property type="entry name" value="PAC"/>
    <property type="match status" value="2"/>
</dbReference>
<proteinExistence type="predicted"/>
<feature type="domain" description="PAC" evidence="6">
    <location>
        <begin position="213"/>
        <end position="265"/>
    </location>
</feature>
<dbReference type="InterPro" id="IPR000014">
    <property type="entry name" value="PAS"/>
</dbReference>
<evidence type="ECO:0000256" key="2">
    <source>
        <dbReference type="ARBA" id="ARBA00012438"/>
    </source>
</evidence>
<protein>
    <recommendedName>
        <fullName evidence="2">histidine kinase</fullName>
        <ecNumber evidence="2">2.7.13.3</ecNumber>
    </recommendedName>
</protein>
<dbReference type="InterPro" id="IPR036890">
    <property type="entry name" value="HATPase_C_sf"/>
</dbReference>
<dbReference type="SMART" id="SM00388">
    <property type="entry name" value="HisKA"/>
    <property type="match status" value="1"/>
</dbReference>
<keyword evidence="8" id="KW-1185">Reference proteome</keyword>
<dbReference type="Gene3D" id="2.10.70.100">
    <property type="match status" value="1"/>
</dbReference>
<dbReference type="CDD" id="cd00130">
    <property type="entry name" value="PAS"/>
    <property type="match status" value="2"/>
</dbReference>
<dbReference type="InterPro" id="IPR036097">
    <property type="entry name" value="HisK_dim/P_sf"/>
</dbReference>
<dbReference type="SUPFAM" id="SSF47384">
    <property type="entry name" value="Homodimeric domain of signal transducing histidine kinase"/>
    <property type="match status" value="1"/>
</dbReference>
<dbReference type="eggNOG" id="COG4191">
    <property type="taxonomic scope" value="Bacteria"/>
</dbReference>
<feature type="domain" description="PAS" evidence="5">
    <location>
        <begin position="12"/>
        <end position="63"/>
    </location>
</feature>
<dbReference type="Gene3D" id="3.30.565.10">
    <property type="entry name" value="Histidine kinase-like ATPase, C-terminal domain"/>
    <property type="match status" value="1"/>
</dbReference>
<evidence type="ECO:0000256" key="3">
    <source>
        <dbReference type="ARBA" id="ARBA00022553"/>
    </source>
</evidence>
<dbReference type="InterPro" id="IPR003661">
    <property type="entry name" value="HisK_dim/P_dom"/>
</dbReference>
<dbReference type="HOGENOM" id="CLU_000445_114_39_0"/>
<evidence type="ECO:0000259" key="5">
    <source>
        <dbReference type="PROSITE" id="PS50112"/>
    </source>
</evidence>
<dbReference type="InterPro" id="IPR005467">
    <property type="entry name" value="His_kinase_dom"/>
</dbReference>
<sequence length="491" mass="53851">MSTSFSGLQDVTESRLRMIVDTIPAYIAYLDHEMRYVMVNRTYEEWFGRPAAEIVGRTVDEVLGDSAGNVKGHLLAALDGVSQQFEAPMRTALGDRYLRVQHVPDRDEEGRVRGVIVHGFDITERRNAEEALRESEERQRLALAAAGAIGTWDWDVQRNLVRADANFAAFYGVDAEAAAQGIAIEAFTKGVHPEDFVRVGEAIAHALVTGEEYTCEYRLVSEDGSVRWLSAYGRCSLAANGTPIRFPGVTVDITDRKMSEDALLRTEKLAAVGRLASSIAHEINNPLESVVNLLYLIEESVDGDADELRNYARVAQHELGRVSQIATQTLRFFKQTTASTEVNLGETVESVLALYKGRLLNSGVMVELGVRGGATLVSYEGELRQVLNNLVGNAIDAMRGGGRLVVRARPAMDGVSGRCGVRITVADTGMGMDAETARRIFEPFYTTKGILGTGLGLWVSTEIVQKHRGRLRVRSRRGFGTVFALFLPPAV</sequence>
<dbReference type="CDD" id="cd00082">
    <property type="entry name" value="HisKA"/>
    <property type="match status" value="1"/>
</dbReference>
<dbReference type="EMBL" id="CP002480">
    <property type="protein sequence ID" value="ADW67621.1"/>
    <property type="molecule type" value="Genomic_DNA"/>
</dbReference>
<keyword evidence="7" id="KW-0808">Transferase</keyword>
<comment type="catalytic activity">
    <reaction evidence="1">
        <text>ATP + protein L-histidine = ADP + protein N-phospho-L-histidine.</text>
        <dbReference type="EC" id="2.7.13.3"/>
    </reaction>
</comment>
<dbReference type="PaxDb" id="1198114-AciX9_0549"/>
<evidence type="ECO:0000313" key="7">
    <source>
        <dbReference type="EMBL" id="ADW67621.1"/>
    </source>
</evidence>
<dbReference type="InterPro" id="IPR035965">
    <property type="entry name" value="PAS-like_dom_sf"/>
</dbReference>
<dbReference type="PANTHER" id="PTHR43065:SF42">
    <property type="entry name" value="TWO-COMPONENT SENSOR PPRA"/>
    <property type="match status" value="1"/>
</dbReference>
<dbReference type="SUPFAM" id="SSF55785">
    <property type="entry name" value="PYP-like sensor domain (PAS domain)"/>
    <property type="match status" value="2"/>
</dbReference>
<dbReference type="SMART" id="SM00387">
    <property type="entry name" value="HATPase_c"/>
    <property type="match status" value="1"/>
</dbReference>
<gene>
    <name evidence="7" type="ordered locus">AciX9_0549</name>
</gene>
<dbReference type="eggNOG" id="COG2202">
    <property type="taxonomic scope" value="Bacteria"/>
</dbReference>